<accession>N6UJC1</accession>
<keyword evidence="3" id="KW-0732">Signal</keyword>
<organism evidence="5">
    <name type="scientific">Dendroctonus ponderosae</name>
    <name type="common">Mountain pine beetle</name>
    <dbReference type="NCBI Taxonomy" id="77166"/>
    <lineage>
        <taxon>Eukaryota</taxon>
        <taxon>Metazoa</taxon>
        <taxon>Ecdysozoa</taxon>
        <taxon>Arthropoda</taxon>
        <taxon>Hexapoda</taxon>
        <taxon>Insecta</taxon>
        <taxon>Pterygota</taxon>
        <taxon>Neoptera</taxon>
        <taxon>Endopterygota</taxon>
        <taxon>Coleoptera</taxon>
        <taxon>Polyphaga</taxon>
        <taxon>Cucujiformia</taxon>
        <taxon>Curculionidae</taxon>
        <taxon>Scolytinae</taxon>
        <taxon>Dendroctonus</taxon>
    </lineage>
</organism>
<protein>
    <recommendedName>
        <fullName evidence="4">SHSP domain-containing protein</fullName>
    </recommendedName>
</protein>
<dbReference type="PROSITE" id="PS01031">
    <property type="entry name" value="SHSP"/>
    <property type="match status" value="1"/>
</dbReference>
<evidence type="ECO:0000256" key="2">
    <source>
        <dbReference type="RuleBase" id="RU003616"/>
    </source>
</evidence>
<feature type="signal peptide" evidence="3">
    <location>
        <begin position="1"/>
        <end position="30"/>
    </location>
</feature>
<feature type="domain" description="SHSP" evidence="4">
    <location>
        <begin position="70"/>
        <end position="182"/>
    </location>
</feature>
<evidence type="ECO:0000256" key="1">
    <source>
        <dbReference type="PROSITE-ProRule" id="PRU00285"/>
    </source>
</evidence>
<name>N6UJC1_DENPD</name>
<sequence>MASASVSSGVSYQTFSYLLLALLGANSTLADSDKVDVKINTDNFDGTITVPKWVLAHAAEATLGYIPTGVFDGDDALPSSIKLEPDWFIIQVEMNTFEQDPDKIKVKVLDSETVQVEVKQKHTNRYGVNTSRTVTRSFMVPRTYDVDETDARLTSGGVLIIRVPKTDGTVITITKIDHVIYDE</sequence>
<dbReference type="EMBL" id="KB740047">
    <property type="protein sequence ID" value="ENN81845.1"/>
    <property type="molecule type" value="Genomic_DNA"/>
</dbReference>
<evidence type="ECO:0000256" key="3">
    <source>
        <dbReference type="SAM" id="SignalP"/>
    </source>
</evidence>
<evidence type="ECO:0000313" key="7">
    <source>
        <dbReference type="Proteomes" id="UP000030742"/>
    </source>
</evidence>
<dbReference type="CDD" id="cd06526">
    <property type="entry name" value="metazoan_ACD"/>
    <property type="match status" value="1"/>
</dbReference>
<evidence type="ECO:0000313" key="5">
    <source>
        <dbReference type="EMBL" id="ENN81845.1"/>
    </source>
</evidence>
<dbReference type="InterPro" id="IPR002068">
    <property type="entry name" value="A-crystallin/Hsp20_dom"/>
</dbReference>
<dbReference type="Pfam" id="PF00011">
    <property type="entry name" value="HSP20"/>
    <property type="match status" value="1"/>
</dbReference>
<evidence type="ECO:0000259" key="4">
    <source>
        <dbReference type="PROSITE" id="PS01031"/>
    </source>
</evidence>
<dbReference type="Gene3D" id="2.60.40.790">
    <property type="match status" value="1"/>
</dbReference>
<feature type="chain" id="PRO_5010972093" description="SHSP domain-containing protein" evidence="3">
    <location>
        <begin position="31"/>
        <end position="183"/>
    </location>
</feature>
<gene>
    <name evidence="6" type="ORF">D910_12263</name>
    <name evidence="5" type="ORF">YQE_01783</name>
</gene>
<dbReference type="HOGENOM" id="CLU_1476620_0_0_1"/>
<dbReference type="SUPFAM" id="SSF49764">
    <property type="entry name" value="HSP20-like chaperones"/>
    <property type="match status" value="1"/>
</dbReference>
<dbReference type="EMBL" id="KB632403">
    <property type="protein sequence ID" value="ERL94991.1"/>
    <property type="molecule type" value="Genomic_DNA"/>
</dbReference>
<feature type="non-terminal residue" evidence="5">
    <location>
        <position position="1"/>
    </location>
</feature>
<dbReference type="Proteomes" id="UP000030742">
    <property type="component" value="Unassembled WGS sequence"/>
</dbReference>
<dbReference type="InterPro" id="IPR008978">
    <property type="entry name" value="HSP20-like_chaperone"/>
</dbReference>
<proteinExistence type="inferred from homology"/>
<dbReference type="AlphaFoldDB" id="N6UJC1"/>
<reference evidence="5 7" key="1">
    <citation type="journal article" date="2013" name="Genome Biol.">
        <title>Draft genome of the mountain pine beetle, Dendroctonus ponderosae Hopkins, a major forest pest.</title>
        <authorList>
            <person name="Keeling C.I."/>
            <person name="Yuen M.M."/>
            <person name="Liao N.Y."/>
            <person name="Docking T.R."/>
            <person name="Chan S.K."/>
            <person name="Taylor G.A."/>
            <person name="Palmquist D.L."/>
            <person name="Jackman S.D."/>
            <person name="Nguyen A."/>
            <person name="Li M."/>
            <person name="Henderson H."/>
            <person name="Janes J.K."/>
            <person name="Zhao Y."/>
            <person name="Pandoh P."/>
            <person name="Moore R."/>
            <person name="Sperling F.A."/>
            <person name="Huber D.P."/>
            <person name="Birol I."/>
            <person name="Jones S.J."/>
            <person name="Bohlmann J."/>
        </authorList>
    </citation>
    <scope>NUCLEOTIDE SEQUENCE</scope>
</reference>
<comment type="similarity">
    <text evidence="1 2">Belongs to the small heat shock protein (HSP20) family.</text>
</comment>
<evidence type="ECO:0000313" key="6">
    <source>
        <dbReference type="EMBL" id="ERL94991.1"/>
    </source>
</evidence>